<keyword evidence="3" id="KW-0949">S-adenosyl-L-methionine</keyword>
<dbReference type="PANTHER" id="PTHR30481:SF4">
    <property type="entry name" value="SITE-SPECIFIC DNA-METHYLTRANSFERASE (ADENINE-SPECIFIC)"/>
    <property type="match status" value="1"/>
</dbReference>
<feature type="binding site" evidence="4">
    <location>
        <position position="13"/>
    </location>
    <ligand>
        <name>S-adenosyl-L-methionine</name>
        <dbReference type="ChEBI" id="CHEBI:59789"/>
    </ligand>
</feature>
<protein>
    <submittedName>
        <fullName evidence="5">D12 class N6 adenine-specific DNA methyltransferase</fullName>
    </submittedName>
</protein>
<dbReference type="GO" id="GO:0032259">
    <property type="term" value="P:methylation"/>
    <property type="evidence" value="ECO:0007669"/>
    <property type="project" value="UniProtKB-KW"/>
</dbReference>
<dbReference type="STRING" id="1183438.GKIL_0881"/>
<dbReference type="SUPFAM" id="SSF53335">
    <property type="entry name" value="S-adenosyl-L-methionine-dependent methyltransferases"/>
    <property type="match status" value="1"/>
</dbReference>
<keyword evidence="2 5" id="KW-0808">Transferase</keyword>
<keyword evidence="1 5" id="KW-0489">Methyltransferase</keyword>
<dbReference type="OrthoDB" id="9805629at2"/>
<dbReference type="KEGG" id="glj:GKIL_0881"/>
<dbReference type="EMBL" id="CP003587">
    <property type="protein sequence ID" value="AGY57127.1"/>
    <property type="molecule type" value="Genomic_DNA"/>
</dbReference>
<evidence type="ECO:0000256" key="3">
    <source>
        <dbReference type="ARBA" id="ARBA00022691"/>
    </source>
</evidence>
<evidence type="ECO:0000313" key="5">
    <source>
        <dbReference type="EMBL" id="AGY57127.1"/>
    </source>
</evidence>
<dbReference type="AlphaFoldDB" id="U5QDU3"/>
<evidence type="ECO:0000256" key="1">
    <source>
        <dbReference type="ARBA" id="ARBA00022603"/>
    </source>
</evidence>
<dbReference type="Pfam" id="PF02086">
    <property type="entry name" value="MethyltransfD12"/>
    <property type="match status" value="1"/>
</dbReference>
<dbReference type="PANTHER" id="PTHR30481">
    <property type="entry name" value="DNA ADENINE METHYLASE"/>
    <property type="match status" value="1"/>
</dbReference>
<feature type="binding site" evidence="4">
    <location>
        <position position="54"/>
    </location>
    <ligand>
        <name>S-adenosyl-L-methionine</name>
        <dbReference type="ChEBI" id="CHEBI:59789"/>
    </ligand>
</feature>
<accession>U5QDU3</accession>
<dbReference type="REBASE" id="71797">
    <property type="entry name" value="M2.GkiJS1ORF880P"/>
</dbReference>
<dbReference type="RefSeq" id="WP_023172184.1">
    <property type="nucleotide sequence ID" value="NC_022600.1"/>
</dbReference>
<name>U5QDU3_GLOK1</name>
<evidence type="ECO:0000256" key="2">
    <source>
        <dbReference type="ARBA" id="ARBA00022679"/>
    </source>
</evidence>
<dbReference type="GO" id="GO:1904047">
    <property type="term" value="F:S-adenosyl-L-methionine binding"/>
    <property type="evidence" value="ECO:0007669"/>
    <property type="project" value="TreeGrafter"/>
</dbReference>
<organism evidence="5 6">
    <name type="scientific">Gloeobacter kilaueensis (strain ATCC BAA-2537 / CCAP 1431/1 / ULC 316 / JS1)</name>
    <dbReference type="NCBI Taxonomy" id="1183438"/>
    <lineage>
        <taxon>Bacteria</taxon>
        <taxon>Bacillati</taxon>
        <taxon>Cyanobacteriota</taxon>
        <taxon>Cyanophyceae</taxon>
        <taxon>Gloeobacterales</taxon>
        <taxon>Gloeobacteraceae</taxon>
        <taxon>Gloeobacter</taxon>
    </lineage>
</organism>
<dbReference type="HOGENOM" id="CLU_063430_1_1_3"/>
<dbReference type="PATRIC" id="fig|1183438.3.peg.870"/>
<evidence type="ECO:0000313" key="6">
    <source>
        <dbReference type="Proteomes" id="UP000017396"/>
    </source>
</evidence>
<dbReference type="PIRSF" id="PIRSF000398">
    <property type="entry name" value="M_m6A_EcoRV"/>
    <property type="match status" value="1"/>
</dbReference>
<dbReference type="InterPro" id="IPR012263">
    <property type="entry name" value="M_m6A_EcoRV"/>
</dbReference>
<dbReference type="GO" id="GO:0043565">
    <property type="term" value="F:sequence-specific DNA binding"/>
    <property type="evidence" value="ECO:0007669"/>
    <property type="project" value="TreeGrafter"/>
</dbReference>
<dbReference type="GO" id="GO:0009007">
    <property type="term" value="F:site-specific DNA-methyltransferase (adenine-specific) activity"/>
    <property type="evidence" value="ECO:0007669"/>
    <property type="project" value="UniProtKB-EC"/>
</dbReference>
<feature type="binding site" evidence="4">
    <location>
        <position position="9"/>
    </location>
    <ligand>
        <name>S-adenosyl-L-methionine</name>
        <dbReference type="ChEBI" id="CHEBI:59789"/>
    </ligand>
</feature>
<evidence type="ECO:0000256" key="4">
    <source>
        <dbReference type="PIRSR" id="PIRSR000398-1"/>
    </source>
</evidence>
<dbReference type="InterPro" id="IPR029063">
    <property type="entry name" value="SAM-dependent_MTases_sf"/>
</dbReference>
<gene>
    <name evidence="5" type="ORF">GKIL_0881</name>
</gene>
<proteinExistence type="predicted"/>
<dbReference type="Proteomes" id="UP000017396">
    <property type="component" value="Chromosome"/>
</dbReference>
<dbReference type="GO" id="GO:0006298">
    <property type="term" value="P:mismatch repair"/>
    <property type="evidence" value="ECO:0007669"/>
    <property type="project" value="TreeGrafter"/>
</dbReference>
<dbReference type="InterPro" id="IPR012327">
    <property type="entry name" value="MeTrfase_D12"/>
</dbReference>
<keyword evidence="6" id="KW-1185">Reference proteome</keyword>
<dbReference type="GO" id="GO:0009307">
    <property type="term" value="P:DNA restriction-modification system"/>
    <property type="evidence" value="ECO:0007669"/>
    <property type="project" value="InterPro"/>
</dbReference>
<dbReference type="Gene3D" id="3.40.50.150">
    <property type="entry name" value="Vaccinia Virus protein VP39"/>
    <property type="match status" value="2"/>
</dbReference>
<reference evidence="5 6" key="1">
    <citation type="journal article" date="2013" name="PLoS ONE">
        <title>Cultivation and Complete Genome Sequencing of Gloeobacter kilaueensis sp. nov., from a Lava Cave in Kilauea Caldera, Hawai'i.</title>
        <authorList>
            <person name="Saw J.H."/>
            <person name="Schatz M."/>
            <person name="Brown M.V."/>
            <person name="Kunkel D.D."/>
            <person name="Foster J.S."/>
            <person name="Shick H."/>
            <person name="Christensen S."/>
            <person name="Hou S."/>
            <person name="Wan X."/>
            <person name="Donachie S.P."/>
        </authorList>
    </citation>
    <scope>NUCLEOTIDE SEQUENCE [LARGE SCALE GENOMIC DNA]</scope>
    <source>
        <strain evidence="6">JS</strain>
    </source>
</reference>
<dbReference type="PRINTS" id="PR00505">
    <property type="entry name" value="D12N6MTFRASE"/>
</dbReference>
<dbReference type="eggNOG" id="COG0338">
    <property type="taxonomic scope" value="Bacteria"/>
</dbReference>
<sequence>MITRPALRWYGSKWRLARWIISHMPPHTRYVEPFAGSLAVLLQKPPVRCEVVSDLDEEVCNFFAVLRDQFVELIRVIRLTPYHRLEFERAWLSVPAADPIERARRFYVRSWQGQSGPTGKYMPGWRSNPDGKRSVDPVRDFLNDSHLMAVARRLRLVHWETRPAIETIQRWGGANQTLIYCDPPYLGNRKANDEYAHTMSEADHIRLFEQLEMMDATAIVSHAPCPLYDELYASWTRFGKAAQTRAGKPSLECIWISPAATAAAGGLLKLEVGR</sequence>
<feature type="binding site" evidence="4">
    <location>
        <position position="182"/>
    </location>
    <ligand>
        <name>S-adenosyl-L-methionine</name>
        <dbReference type="ChEBI" id="CHEBI:59789"/>
    </ligand>
</feature>